<sequence>MAASAARLNSQDLARLRASAEENATLAGCWGQENVALVALEWAPRGHRYKWKSHIACNEVRGGWSDDLAVPVLTADVTTFPRGEKGPSVDQYRFWIRRGECGPRQEIRWRDESGRQSFLEHEDQIRGQLTKLFSALQKEHTTVCVCWHRPQRTKQGLQEISFRLPERVASVDLIRVLEYQAMFEAIPESLSNHFEQWLEPNDRSGGFDEVVINSTYPYYGYDNFLTDAPKWGIKGQKLDRVRRATDVAASTVLEILGPKAETRRRGIDKLEKENTALERLSKAAAKGKQHGGKRGERRAPRDLTGRAEGVF</sequence>
<keyword evidence="3" id="KW-1185">Reference proteome</keyword>
<protein>
    <submittedName>
        <fullName evidence="2">Uncharacterized protein</fullName>
    </submittedName>
</protein>
<reference evidence="2" key="1">
    <citation type="submission" date="2018-03" db="EMBL/GenBank/DDBJ databases">
        <authorList>
            <person name="Guldener U."/>
        </authorList>
    </citation>
    <scope>NUCLEOTIDE SEQUENCE</scope>
</reference>
<evidence type="ECO:0000256" key="1">
    <source>
        <dbReference type="SAM" id="MobiDB-lite"/>
    </source>
</evidence>
<dbReference type="EMBL" id="ONZQ02000007">
    <property type="protein sequence ID" value="SPO03162.1"/>
    <property type="molecule type" value="Genomic_DNA"/>
</dbReference>
<evidence type="ECO:0000313" key="2">
    <source>
        <dbReference type="EMBL" id="SPO03162.1"/>
    </source>
</evidence>
<name>A0AAE8N1M4_9PEZI</name>
<comment type="caution">
    <text evidence="2">The sequence shown here is derived from an EMBL/GenBank/DDBJ whole genome shotgun (WGS) entry which is preliminary data.</text>
</comment>
<organism evidence="2 3">
    <name type="scientific">Cephalotrichum gorgonifer</name>
    <dbReference type="NCBI Taxonomy" id="2041049"/>
    <lineage>
        <taxon>Eukaryota</taxon>
        <taxon>Fungi</taxon>
        <taxon>Dikarya</taxon>
        <taxon>Ascomycota</taxon>
        <taxon>Pezizomycotina</taxon>
        <taxon>Sordariomycetes</taxon>
        <taxon>Hypocreomycetidae</taxon>
        <taxon>Microascales</taxon>
        <taxon>Microascaceae</taxon>
        <taxon>Cephalotrichum</taxon>
    </lineage>
</organism>
<gene>
    <name evidence="2" type="ORF">DNG_05844</name>
</gene>
<dbReference type="AlphaFoldDB" id="A0AAE8N1M4"/>
<proteinExistence type="predicted"/>
<accession>A0AAE8N1M4</accession>
<feature type="compositionally biased region" description="Basic and acidic residues" evidence="1">
    <location>
        <begin position="293"/>
        <end position="305"/>
    </location>
</feature>
<dbReference type="Proteomes" id="UP001187682">
    <property type="component" value="Unassembled WGS sequence"/>
</dbReference>
<evidence type="ECO:0000313" key="3">
    <source>
        <dbReference type="Proteomes" id="UP001187682"/>
    </source>
</evidence>
<feature type="region of interest" description="Disordered" evidence="1">
    <location>
        <begin position="278"/>
        <end position="311"/>
    </location>
</feature>